<keyword evidence="1" id="KW-0812">Transmembrane</keyword>
<sequence length="68" mass="7232">MYGGGLSDVAPDLQRTLTHDLTFIFSVTFTPLTVCGGTALVTTSKQPGMTLSGYIQTLATRTLEALDH</sequence>
<keyword evidence="1" id="KW-1133">Transmembrane helix</keyword>
<evidence type="ECO:0000256" key="1">
    <source>
        <dbReference type="SAM" id="Phobius"/>
    </source>
</evidence>
<feature type="transmembrane region" description="Helical" evidence="1">
    <location>
        <begin position="21"/>
        <end position="41"/>
    </location>
</feature>
<comment type="caution">
    <text evidence="2">The sequence shown here is derived from an EMBL/GenBank/DDBJ whole genome shotgun (WGS) entry which is preliminary data.</text>
</comment>
<name>A0A5B7DLC1_PORTR</name>
<reference evidence="2 3" key="1">
    <citation type="submission" date="2019-05" db="EMBL/GenBank/DDBJ databases">
        <title>Another draft genome of Portunus trituberculatus and its Hox gene families provides insights of decapod evolution.</title>
        <authorList>
            <person name="Jeong J.-H."/>
            <person name="Song I."/>
            <person name="Kim S."/>
            <person name="Choi T."/>
            <person name="Kim D."/>
            <person name="Ryu S."/>
            <person name="Kim W."/>
        </authorList>
    </citation>
    <scope>NUCLEOTIDE SEQUENCE [LARGE SCALE GENOMIC DNA]</scope>
    <source>
        <tissue evidence="2">Muscle</tissue>
    </source>
</reference>
<keyword evidence="3" id="KW-1185">Reference proteome</keyword>
<dbReference type="Proteomes" id="UP000324222">
    <property type="component" value="Unassembled WGS sequence"/>
</dbReference>
<accession>A0A5B7DLC1</accession>
<gene>
    <name evidence="2" type="ORF">E2C01_014979</name>
</gene>
<dbReference type="EMBL" id="VSRR010001038">
    <property type="protein sequence ID" value="MPC21975.1"/>
    <property type="molecule type" value="Genomic_DNA"/>
</dbReference>
<evidence type="ECO:0000313" key="2">
    <source>
        <dbReference type="EMBL" id="MPC21975.1"/>
    </source>
</evidence>
<organism evidence="2 3">
    <name type="scientific">Portunus trituberculatus</name>
    <name type="common">Swimming crab</name>
    <name type="synonym">Neptunus trituberculatus</name>
    <dbReference type="NCBI Taxonomy" id="210409"/>
    <lineage>
        <taxon>Eukaryota</taxon>
        <taxon>Metazoa</taxon>
        <taxon>Ecdysozoa</taxon>
        <taxon>Arthropoda</taxon>
        <taxon>Crustacea</taxon>
        <taxon>Multicrustacea</taxon>
        <taxon>Malacostraca</taxon>
        <taxon>Eumalacostraca</taxon>
        <taxon>Eucarida</taxon>
        <taxon>Decapoda</taxon>
        <taxon>Pleocyemata</taxon>
        <taxon>Brachyura</taxon>
        <taxon>Eubrachyura</taxon>
        <taxon>Portunoidea</taxon>
        <taxon>Portunidae</taxon>
        <taxon>Portuninae</taxon>
        <taxon>Portunus</taxon>
    </lineage>
</organism>
<proteinExistence type="predicted"/>
<protein>
    <submittedName>
        <fullName evidence="2">Uncharacterized protein</fullName>
    </submittedName>
</protein>
<keyword evidence="1" id="KW-0472">Membrane</keyword>
<dbReference type="AlphaFoldDB" id="A0A5B7DLC1"/>
<evidence type="ECO:0000313" key="3">
    <source>
        <dbReference type="Proteomes" id="UP000324222"/>
    </source>
</evidence>